<comment type="similarity">
    <text evidence="2">Belongs to the ABC transporter superfamily.</text>
</comment>
<evidence type="ECO:0000256" key="4">
    <source>
        <dbReference type="ARBA" id="ARBA00022475"/>
    </source>
</evidence>
<dbReference type="InterPro" id="IPR050388">
    <property type="entry name" value="ABC_Ni/Peptide_Import"/>
</dbReference>
<dbReference type="RefSeq" id="WP_112284896.1">
    <property type="nucleotide sequence ID" value="NZ_MASW01000007.1"/>
</dbReference>
<dbReference type="Proteomes" id="UP000249915">
    <property type="component" value="Unassembled WGS sequence"/>
</dbReference>
<dbReference type="PANTHER" id="PTHR43297">
    <property type="entry name" value="OLIGOPEPTIDE TRANSPORT ATP-BINDING PROTEIN APPD"/>
    <property type="match status" value="1"/>
</dbReference>
<dbReference type="GO" id="GO:0016887">
    <property type="term" value="F:ATP hydrolysis activity"/>
    <property type="evidence" value="ECO:0007669"/>
    <property type="project" value="InterPro"/>
</dbReference>
<evidence type="ECO:0000256" key="7">
    <source>
        <dbReference type="ARBA" id="ARBA00023136"/>
    </source>
</evidence>
<dbReference type="InterPro" id="IPR017871">
    <property type="entry name" value="ABC_transporter-like_CS"/>
</dbReference>
<comment type="caution">
    <text evidence="8">The sequence shown here is derived from an EMBL/GenBank/DDBJ whole genome shotgun (WGS) entry which is preliminary data.</text>
</comment>
<dbReference type="InterPro" id="IPR013563">
    <property type="entry name" value="Oligopep_ABC_C"/>
</dbReference>
<keyword evidence="4" id="KW-1003">Cell membrane</keyword>
<sequence length="618" mass="67330">MTSLDTTESAVLDVAALSIRGRRAGAEVGIVDNVALRVASGEAIAVVGESGSGKSLTVRALLDLLPPGVTAAGSIRFDHRSLGKLTARERHRLRGCQLAFVMQDPFTMLNPLQRCGEQIMAALRARDRRLTRKLCRAQAVARLEEVGISDPAVADRYPFELSGGMRQRVAIAAAIAERPRVLVADEPTTALDVTTQREILSLLDRLRRDHGLSLVLITHDLDVAFSVCDRVYVMYAGTVVESGPTAAVADRPRHPYTFSLIQAKPPLDVRVDRLLNLPGGVPSPGNWPEGCRFAPRCRWATDECTHEHPALNDVAPAHQVRCVRAGEIEHELVPRAAPTVIGSDRLARADETEALVHVRAARKTFGTGRRAKVAVESADIDVFAGESVGLVGESGSGKTTLARMIVGLTRPTSGEVRVGGVDLGQGKLSRADWSMVRSTAQMAFQDPYSTLNLRLSVGDTLNEAIRLAPKDTVRRDPAELLDLVGLPTSYQQRRPTQLSGGERQRVAIARALARNPRLIVCDEIVSALDVSVQAHVLNLLADLRRDLGLSYLFITHDLAVVRQVTERVYVLMDGRIVEQGSTPAVLDDPRDSYTKQLIRSVPAHHRRDGLVDRSRRTP</sequence>
<dbReference type="OrthoDB" id="3169708at2"/>
<dbReference type="Pfam" id="PF08352">
    <property type="entry name" value="oligo_HPY"/>
    <property type="match status" value="2"/>
</dbReference>
<dbReference type="NCBIfam" id="TIGR01727">
    <property type="entry name" value="oligo_HPY"/>
    <property type="match status" value="1"/>
</dbReference>
<dbReference type="GO" id="GO:0005524">
    <property type="term" value="F:ATP binding"/>
    <property type="evidence" value="ECO:0007669"/>
    <property type="project" value="UniProtKB-KW"/>
</dbReference>
<dbReference type="PROSITE" id="PS50893">
    <property type="entry name" value="ABC_TRANSPORTER_2"/>
    <property type="match status" value="2"/>
</dbReference>
<keyword evidence="9" id="KW-1185">Reference proteome</keyword>
<dbReference type="AlphaFoldDB" id="A0A2V4ATU1"/>
<evidence type="ECO:0000313" key="9">
    <source>
        <dbReference type="Proteomes" id="UP000249915"/>
    </source>
</evidence>
<evidence type="ECO:0000256" key="3">
    <source>
        <dbReference type="ARBA" id="ARBA00022448"/>
    </source>
</evidence>
<protein>
    <submittedName>
        <fullName evidence="8">Uncharacterized protein</fullName>
    </submittedName>
</protein>
<evidence type="ECO:0000256" key="1">
    <source>
        <dbReference type="ARBA" id="ARBA00004202"/>
    </source>
</evidence>
<evidence type="ECO:0000256" key="6">
    <source>
        <dbReference type="ARBA" id="ARBA00022840"/>
    </source>
</evidence>
<comment type="subcellular location">
    <subcellularLocation>
        <location evidence="1">Cell membrane</location>
        <topology evidence="1">Peripheral membrane protein</topology>
    </subcellularLocation>
</comment>
<name>A0A2V4ATU1_9PSEU</name>
<keyword evidence="6" id="KW-0067">ATP-binding</keyword>
<organism evidence="8 9">
    <name type="scientific">Prauserella muralis</name>
    <dbReference type="NCBI Taxonomy" id="588067"/>
    <lineage>
        <taxon>Bacteria</taxon>
        <taxon>Bacillati</taxon>
        <taxon>Actinomycetota</taxon>
        <taxon>Actinomycetes</taxon>
        <taxon>Pseudonocardiales</taxon>
        <taxon>Pseudonocardiaceae</taxon>
        <taxon>Prauserella</taxon>
    </lineage>
</organism>
<dbReference type="SMART" id="SM00382">
    <property type="entry name" value="AAA"/>
    <property type="match status" value="2"/>
</dbReference>
<dbReference type="FunFam" id="3.40.50.300:FF:000016">
    <property type="entry name" value="Oligopeptide ABC transporter ATP-binding component"/>
    <property type="match status" value="1"/>
</dbReference>
<dbReference type="GO" id="GO:0005886">
    <property type="term" value="C:plasma membrane"/>
    <property type="evidence" value="ECO:0007669"/>
    <property type="project" value="UniProtKB-SubCell"/>
</dbReference>
<dbReference type="InterPro" id="IPR003593">
    <property type="entry name" value="AAA+_ATPase"/>
</dbReference>
<dbReference type="EMBL" id="MASW01000007">
    <property type="protein sequence ID" value="PXY18967.1"/>
    <property type="molecule type" value="Genomic_DNA"/>
</dbReference>
<accession>A0A2V4ATU1</accession>
<keyword evidence="3" id="KW-0813">Transport</keyword>
<proteinExistence type="inferred from homology"/>
<keyword evidence="5" id="KW-0547">Nucleotide-binding</keyword>
<reference evidence="8 9" key="1">
    <citation type="submission" date="2016-07" db="EMBL/GenBank/DDBJ databases">
        <title>Draft genome sequence of Prauserella muralis DSM 45305, isolated from a mould-covered wall in an indoor environment.</title>
        <authorList>
            <person name="Ruckert C."/>
            <person name="Albersmeier A."/>
            <person name="Jiang C.-L."/>
            <person name="Jiang Y."/>
            <person name="Kalinowski J."/>
            <person name="Schneider O."/>
            <person name="Winkler A."/>
            <person name="Zotchev S.B."/>
        </authorList>
    </citation>
    <scope>NUCLEOTIDE SEQUENCE [LARGE SCALE GENOMIC DNA]</scope>
    <source>
        <strain evidence="8 9">DSM 45305</strain>
    </source>
</reference>
<dbReference type="NCBIfam" id="NF008453">
    <property type="entry name" value="PRK11308.1"/>
    <property type="match status" value="2"/>
</dbReference>
<evidence type="ECO:0000256" key="2">
    <source>
        <dbReference type="ARBA" id="ARBA00005417"/>
    </source>
</evidence>
<evidence type="ECO:0000313" key="8">
    <source>
        <dbReference type="EMBL" id="PXY18967.1"/>
    </source>
</evidence>
<dbReference type="InterPro" id="IPR027417">
    <property type="entry name" value="P-loop_NTPase"/>
</dbReference>
<dbReference type="PROSITE" id="PS00211">
    <property type="entry name" value="ABC_TRANSPORTER_1"/>
    <property type="match status" value="2"/>
</dbReference>
<keyword evidence="7" id="KW-0472">Membrane</keyword>
<dbReference type="Pfam" id="PF00005">
    <property type="entry name" value="ABC_tran"/>
    <property type="match status" value="2"/>
</dbReference>
<dbReference type="PANTHER" id="PTHR43297:SF2">
    <property type="entry name" value="DIPEPTIDE TRANSPORT ATP-BINDING PROTEIN DPPD"/>
    <property type="match status" value="1"/>
</dbReference>
<gene>
    <name evidence="8" type="ORF">BAY60_29530</name>
</gene>
<dbReference type="Gene3D" id="3.40.50.300">
    <property type="entry name" value="P-loop containing nucleotide triphosphate hydrolases"/>
    <property type="match status" value="2"/>
</dbReference>
<dbReference type="CDD" id="cd03257">
    <property type="entry name" value="ABC_NikE_OppD_transporters"/>
    <property type="match status" value="2"/>
</dbReference>
<dbReference type="GO" id="GO:0015833">
    <property type="term" value="P:peptide transport"/>
    <property type="evidence" value="ECO:0007669"/>
    <property type="project" value="InterPro"/>
</dbReference>
<evidence type="ECO:0000256" key="5">
    <source>
        <dbReference type="ARBA" id="ARBA00022741"/>
    </source>
</evidence>
<dbReference type="SUPFAM" id="SSF52540">
    <property type="entry name" value="P-loop containing nucleoside triphosphate hydrolases"/>
    <property type="match status" value="2"/>
</dbReference>
<dbReference type="InterPro" id="IPR003439">
    <property type="entry name" value="ABC_transporter-like_ATP-bd"/>
</dbReference>